<dbReference type="SUPFAM" id="SSF46894">
    <property type="entry name" value="C-terminal effector domain of the bipartite response regulators"/>
    <property type="match status" value="1"/>
</dbReference>
<dbReference type="GO" id="GO:0003677">
    <property type="term" value="F:DNA binding"/>
    <property type="evidence" value="ECO:0007669"/>
    <property type="project" value="InterPro"/>
</dbReference>
<dbReference type="Gene3D" id="1.10.10.10">
    <property type="entry name" value="Winged helix-like DNA-binding domain superfamily/Winged helix DNA-binding domain"/>
    <property type="match status" value="1"/>
</dbReference>
<proteinExistence type="predicted"/>
<feature type="domain" description="HTH luxR-type" evidence="1">
    <location>
        <begin position="318"/>
        <end position="375"/>
    </location>
</feature>
<gene>
    <name evidence="2" type="ORF">ABM479_29810</name>
</gene>
<reference evidence="2" key="1">
    <citation type="submission" date="2024-06" db="EMBL/GenBank/DDBJ databases">
        <authorList>
            <person name="Li T."/>
            <person name="Gao R."/>
        </authorList>
    </citation>
    <scope>NUCLEOTIDE SEQUENCE</scope>
    <source>
        <strain evidence="2">ZPR3</strain>
        <plasmid evidence="2">unnamed2</plasmid>
    </source>
</reference>
<protein>
    <submittedName>
        <fullName evidence="2">Helix-turn-helix transcriptional regulator</fullName>
    </submittedName>
</protein>
<evidence type="ECO:0000313" key="2">
    <source>
        <dbReference type="EMBL" id="XBT97461.1"/>
    </source>
</evidence>
<dbReference type="GO" id="GO:0006355">
    <property type="term" value="P:regulation of DNA-templated transcription"/>
    <property type="evidence" value="ECO:0007669"/>
    <property type="project" value="InterPro"/>
</dbReference>
<dbReference type="InterPro" id="IPR000792">
    <property type="entry name" value="Tscrpt_reg_LuxR_C"/>
</dbReference>
<name>A0AAU7S4Q4_9HYPH</name>
<dbReference type="InterPro" id="IPR016032">
    <property type="entry name" value="Sig_transdc_resp-reg_C-effctor"/>
</dbReference>
<geneLocation type="plasmid" evidence="2">
    <name>unnamed2</name>
</geneLocation>
<dbReference type="InterPro" id="IPR036388">
    <property type="entry name" value="WH-like_DNA-bd_sf"/>
</dbReference>
<organism evidence="2">
    <name type="scientific">Rhizobium sp. ZPR3</name>
    <dbReference type="NCBI Taxonomy" id="3158967"/>
    <lineage>
        <taxon>Bacteria</taxon>
        <taxon>Pseudomonadati</taxon>
        <taxon>Pseudomonadota</taxon>
        <taxon>Alphaproteobacteria</taxon>
        <taxon>Hyphomicrobiales</taxon>
        <taxon>Rhizobiaceae</taxon>
        <taxon>Rhizobium/Agrobacterium group</taxon>
        <taxon>Rhizobium</taxon>
    </lineage>
</organism>
<dbReference type="AlphaFoldDB" id="A0AAU7S4Q4"/>
<keyword evidence="2" id="KW-0614">Plasmid</keyword>
<sequence>MLNLNNHRRRIVSNLSTIIEEAAFNPDQWQVFADTFCELIPGAKTLFLANDREAYRDIPLVHSGFENDAIRKFAEHYGAISGWTPFNLALPVMMPRRTEDYLPASSFHDTEFYTDFLRHLSDSDAATAIKLSADHERSAEFVVHYAARDNERINSDVEPVMRALAPAMTHALSMLRIRMADGKKAHRASIAEAILDPAFMLSSKGRVLATNSAARVLADEAVLVRVAPGDHLQFLSPQTAATVTAQMAKIMRGQLLAVGHETIQARHADALYSIAVHPMALGARIGFDLLAAAEPCILLIIRPLLALEANASAVLRGTFGLTAAEARLAIGLAKGASLSATAISLGITYQTSRSQLKVVFAKLGVHRQSELVAVLHPLINAL</sequence>
<dbReference type="RefSeq" id="WP_349962569.1">
    <property type="nucleotide sequence ID" value="NZ_CP157962.1"/>
</dbReference>
<evidence type="ECO:0000259" key="1">
    <source>
        <dbReference type="SMART" id="SM00421"/>
    </source>
</evidence>
<dbReference type="EMBL" id="CP157962">
    <property type="protein sequence ID" value="XBT97461.1"/>
    <property type="molecule type" value="Genomic_DNA"/>
</dbReference>
<dbReference type="SMART" id="SM00421">
    <property type="entry name" value="HTH_LUXR"/>
    <property type="match status" value="1"/>
</dbReference>
<accession>A0AAU7S4Q4</accession>